<sequence length="225" mass="25934">MKIAVIGGGAAGMATAHYLDKKFDVTVIEKQPILGGNIRTLNKNVKENAEKIPQDLYIDNGVIEFDESNFTEFHGLMKELGVEMERVELTTAYFAKNGKHYLSPYRIFQTETKLIGRIREVLRLTFCAIDFQSFMLRTSFLGPSSYKNKSVADFFRDHAYYRWMKMLLMYAYSIPYELVDDMPAALGIPVLRRCALFTRWTRVKGGVYTYIEKILEQFSGTIRVD</sequence>
<dbReference type="PANTHER" id="PTHR42923">
    <property type="entry name" value="PROTOPORPHYRINOGEN OXIDASE"/>
    <property type="match status" value="1"/>
</dbReference>
<protein>
    <recommendedName>
        <fullName evidence="2">Amine oxidase domain-containing protein</fullName>
    </recommendedName>
</protein>
<dbReference type="GO" id="GO:0016491">
    <property type="term" value="F:oxidoreductase activity"/>
    <property type="evidence" value="ECO:0007669"/>
    <property type="project" value="TreeGrafter"/>
</dbReference>
<accession>X1C7N9</accession>
<dbReference type="InterPro" id="IPR050464">
    <property type="entry name" value="Zeta_carotene_desat/Oxidored"/>
</dbReference>
<dbReference type="Pfam" id="PF13450">
    <property type="entry name" value="NAD_binding_8"/>
    <property type="match status" value="1"/>
</dbReference>
<name>X1C7N9_9ZZZZ</name>
<dbReference type="AlphaFoldDB" id="X1C7N9"/>
<evidence type="ECO:0008006" key="2">
    <source>
        <dbReference type="Google" id="ProtNLM"/>
    </source>
</evidence>
<evidence type="ECO:0000313" key="1">
    <source>
        <dbReference type="EMBL" id="GAG89327.1"/>
    </source>
</evidence>
<reference evidence="1" key="1">
    <citation type="journal article" date="2014" name="Front. Microbiol.">
        <title>High frequency of phylogenetically diverse reductive dehalogenase-homologous genes in deep subseafloor sedimentary metagenomes.</title>
        <authorList>
            <person name="Kawai M."/>
            <person name="Futagami T."/>
            <person name="Toyoda A."/>
            <person name="Takaki Y."/>
            <person name="Nishi S."/>
            <person name="Hori S."/>
            <person name="Arai W."/>
            <person name="Tsubouchi T."/>
            <person name="Morono Y."/>
            <person name="Uchiyama I."/>
            <person name="Ito T."/>
            <person name="Fujiyama A."/>
            <person name="Inagaki F."/>
            <person name="Takami H."/>
        </authorList>
    </citation>
    <scope>NUCLEOTIDE SEQUENCE</scope>
    <source>
        <strain evidence="1">Expedition CK06-06</strain>
    </source>
</reference>
<proteinExistence type="predicted"/>
<organism evidence="1">
    <name type="scientific">marine sediment metagenome</name>
    <dbReference type="NCBI Taxonomy" id="412755"/>
    <lineage>
        <taxon>unclassified sequences</taxon>
        <taxon>metagenomes</taxon>
        <taxon>ecological metagenomes</taxon>
    </lineage>
</organism>
<dbReference type="Gene3D" id="3.50.50.60">
    <property type="entry name" value="FAD/NAD(P)-binding domain"/>
    <property type="match status" value="1"/>
</dbReference>
<feature type="non-terminal residue" evidence="1">
    <location>
        <position position="225"/>
    </location>
</feature>
<comment type="caution">
    <text evidence="1">The sequence shown here is derived from an EMBL/GenBank/DDBJ whole genome shotgun (WGS) entry which is preliminary data.</text>
</comment>
<dbReference type="SUPFAM" id="SSF51905">
    <property type="entry name" value="FAD/NAD(P)-binding domain"/>
    <property type="match status" value="1"/>
</dbReference>
<gene>
    <name evidence="1" type="ORF">S01H4_25071</name>
</gene>
<dbReference type="PANTHER" id="PTHR42923:SF17">
    <property type="entry name" value="AMINE OXIDASE DOMAIN-CONTAINING PROTEIN"/>
    <property type="match status" value="1"/>
</dbReference>
<dbReference type="InterPro" id="IPR036188">
    <property type="entry name" value="FAD/NAD-bd_sf"/>
</dbReference>
<dbReference type="EMBL" id="BART01011879">
    <property type="protein sequence ID" value="GAG89327.1"/>
    <property type="molecule type" value="Genomic_DNA"/>
</dbReference>